<dbReference type="InterPro" id="IPR025676">
    <property type="entry name" value="Clr5_dom"/>
</dbReference>
<proteinExistence type="predicted"/>
<evidence type="ECO:0000259" key="1">
    <source>
        <dbReference type="Pfam" id="PF14420"/>
    </source>
</evidence>
<comment type="caution">
    <text evidence="2">The sequence shown here is derived from an EMBL/GenBank/DDBJ whole genome shotgun (WGS) entry which is preliminary data.</text>
</comment>
<evidence type="ECO:0000313" key="2">
    <source>
        <dbReference type="EMBL" id="KAK0623703.1"/>
    </source>
</evidence>
<evidence type="ECO:0000313" key="3">
    <source>
        <dbReference type="Proteomes" id="UP001175000"/>
    </source>
</evidence>
<keyword evidence="3" id="KW-1185">Reference proteome</keyword>
<protein>
    <recommendedName>
        <fullName evidence="1">Clr5 domain-containing protein</fullName>
    </recommendedName>
</protein>
<name>A0AA39WY07_9PEZI</name>
<accession>A0AA39WY07</accession>
<dbReference type="Proteomes" id="UP001175000">
    <property type="component" value="Unassembled WGS sequence"/>
</dbReference>
<reference evidence="2" key="1">
    <citation type="submission" date="2023-06" db="EMBL/GenBank/DDBJ databases">
        <title>Genome-scale phylogeny and comparative genomics of the fungal order Sordariales.</title>
        <authorList>
            <consortium name="Lawrence Berkeley National Laboratory"/>
            <person name="Hensen N."/>
            <person name="Bonometti L."/>
            <person name="Westerberg I."/>
            <person name="Brannstrom I.O."/>
            <person name="Guillou S."/>
            <person name="Cros-Aarteil S."/>
            <person name="Calhoun S."/>
            <person name="Haridas S."/>
            <person name="Kuo A."/>
            <person name="Mondo S."/>
            <person name="Pangilinan J."/>
            <person name="Riley R."/>
            <person name="Labutti K."/>
            <person name="Andreopoulos B."/>
            <person name="Lipzen A."/>
            <person name="Chen C."/>
            <person name="Yanf M."/>
            <person name="Daum C."/>
            <person name="Ng V."/>
            <person name="Clum A."/>
            <person name="Steindorff A."/>
            <person name="Ohm R."/>
            <person name="Martin F."/>
            <person name="Silar P."/>
            <person name="Natvig D."/>
            <person name="Lalanne C."/>
            <person name="Gautier V."/>
            <person name="Ament-Velasquez S.L."/>
            <person name="Kruys A."/>
            <person name="Hutchinson M.I."/>
            <person name="Powell A.J."/>
            <person name="Barry K."/>
            <person name="Miller A.N."/>
            <person name="Grigoriev I.V."/>
            <person name="Debuchy R."/>
            <person name="Gladieux P."/>
            <person name="Thoren M.H."/>
            <person name="Johannesson H."/>
        </authorList>
    </citation>
    <scope>NUCLEOTIDE SEQUENCE</scope>
    <source>
        <strain evidence="2">CBS 606.72</strain>
    </source>
</reference>
<dbReference type="EMBL" id="JAULSU010000003">
    <property type="protein sequence ID" value="KAK0623703.1"/>
    <property type="molecule type" value="Genomic_DNA"/>
</dbReference>
<dbReference type="Pfam" id="PF14420">
    <property type="entry name" value="Clr5"/>
    <property type="match status" value="1"/>
</dbReference>
<gene>
    <name evidence="2" type="ORF">B0T14DRAFT_565033</name>
</gene>
<sequence length="105" mass="12385">MKHTHAFNATKKQYETKFKQWHMTQNLGEEEWKAIIEHFNECCRRGREDAAVMLHGRRLPDSKVKKVIQRHSQQSLHHHIGGDKCHTVRIFNVLTLKVTSFVVVI</sequence>
<feature type="domain" description="Clr5" evidence="1">
    <location>
        <begin position="1"/>
        <end position="24"/>
    </location>
</feature>
<dbReference type="AlphaFoldDB" id="A0AA39WY07"/>
<organism evidence="2 3">
    <name type="scientific">Immersiella caudata</name>
    <dbReference type="NCBI Taxonomy" id="314043"/>
    <lineage>
        <taxon>Eukaryota</taxon>
        <taxon>Fungi</taxon>
        <taxon>Dikarya</taxon>
        <taxon>Ascomycota</taxon>
        <taxon>Pezizomycotina</taxon>
        <taxon>Sordariomycetes</taxon>
        <taxon>Sordariomycetidae</taxon>
        <taxon>Sordariales</taxon>
        <taxon>Lasiosphaeriaceae</taxon>
        <taxon>Immersiella</taxon>
    </lineage>
</organism>